<keyword evidence="2" id="KW-1185">Reference proteome</keyword>
<proteinExistence type="predicted"/>
<name>A0ACC0KCS0_CHOFU</name>
<comment type="caution">
    <text evidence="1">The sequence shown here is derived from an EMBL/GenBank/DDBJ whole genome shotgun (WGS) entry which is preliminary data.</text>
</comment>
<organism evidence="1 2">
    <name type="scientific">Choristoneura fumiferana</name>
    <name type="common">Spruce budworm moth</name>
    <name type="synonym">Archips fumiferana</name>
    <dbReference type="NCBI Taxonomy" id="7141"/>
    <lineage>
        <taxon>Eukaryota</taxon>
        <taxon>Metazoa</taxon>
        <taxon>Ecdysozoa</taxon>
        <taxon>Arthropoda</taxon>
        <taxon>Hexapoda</taxon>
        <taxon>Insecta</taxon>
        <taxon>Pterygota</taxon>
        <taxon>Neoptera</taxon>
        <taxon>Endopterygota</taxon>
        <taxon>Lepidoptera</taxon>
        <taxon>Glossata</taxon>
        <taxon>Ditrysia</taxon>
        <taxon>Tortricoidea</taxon>
        <taxon>Tortricidae</taxon>
        <taxon>Tortricinae</taxon>
        <taxon>Choristoneura</taxon>
    </lineage>
</organism>
<reference evidence="1 2" key="1">
    <citation type="journal article" date="2022" name="Genome Biol. Evol.">
        <title>The Spruce Budworm Genome: Reconstructing the Evolutionary History of Antifreeze Proteins.</title>
        <authorList>
            <person name="Beliveau C."/>
            <person name="Gagne P."/>
            <person name="Picq S."/>
            <person name="Vernygora O."/>
            <person name="Keeling C.I."/>
            <person name="Pinkney K."/>
            <person name="Doucet D."/>
            <person name="Wen F."/>
            <person name="Johnston J.S."/>
            <person name="Maaroufi H."/>
            <person name="Boyle B."/>
            <person name="Laroche J."/>
            <person name="Dewar K."/>
            <person name="Juretic N."/>
            <person name="Blackburn G."/>
            <person name="Nisole A."/>
            <person name="Brunet B."/>
            <person name="Brandao M."/>
            <person name="Lumley L."/>
            <person name="Duan J."/>
            <person name="Quan G."/>
            <person name="Lucarotti C.J."/>
            <person name="Roe A.D."/>
            <person name="Sperling F.A.H."/>
            <person name="Levesque R.C."/>
            <person name="Cusson M."/>
        </authorList>
    </citation>
    <scope>NUCLEOTIDE SEQUENCE [LARGE SCALE GENOMIC DNA]</scope>
    <source>
        <strain evidence="1">Glfc:IPQL:Cfum</strain>
    </source>
</reference>
<gene>
    <name evidence="1" type="ORF">MSG28_015800</name>
</gene>
<sequence>MAAKNIVVLLLASCAVHCDVVFKSIPVTVKTYENETVLLPCYIHDTDADIRVRWYKDEALIGDSRDAQLLLPLRTRMFANYSLQIDGLTAADTARYTCEVVGPCARSARIATTILLANPAVKQQCLHCCVSAWRVIRPEPWGPIKQMHAIEVQYSPTITTIPEDGFLEVRKGEYVDIGCDATGTPAPIVTWKKNGEPMALLEHRHRLKFKAEHRLLAGVFHCTANNGVGDPVTADIRVIIHDAPVVSAVRSFVHTAVGLRAALEARVEFSAPPPRSAWYRDGRSVHTDDRVLIMVQDTVHQLIFRTVRASDLGNYTFRAENELGMADVSFRLTGVPNIASFKVDPALNKATSTGYTLIWEVDSYSRIIEYNLWLRPYYGRLSTTEPDAFTTQAPANRWSKIVVPGDSTDAGNHAPVTHDYEYTIVLDEPREEAHNLTQALAAPGAGAACQPAAIFVLLSVCFAIRIGS</sequence>
<protein>
    <submittedName>
        <fullName evidence="1">Uncharacterized protein</fullName>
    </submittedName>
</protein>
<dbReference type="Proteomes" id="UP001064048">
    <property type="component" value="Chromosome 29"/>
</dbReference>
<evidence type="ECO:0000313" key="1">
    <source>
        <dbReference type="EMBL" id="KAI8433846.1"/>
    </source>
</evidence>
<evidence type="ECO:0000313" key="2">
    <source>
        <dbReference type="Proteomes" id="UP001064048"/>
    </source>
</evidence>
<accession>A0ACC0KCS0</accession>
<dbReference type="EMBL" id="CM046129">
    <property type="protein sequence ID" value="KAI8433846.1"/>
    <property type="molecule type" value="Genomic_DNA"/>
</dbReference>